<keyword evidence="2" id="KW-1185">Reference proteome</keyword>
<reference evidence="1 2" key="1">
    <citation type="submission" date="2016-09" db="EMBL/GenBank/DDBJ databases">
        <title>Photobacterium proteolyticum sp. nov. a protease producing bacterium isolated from ocean sediments of Laizhou Bay.</title>
        <authorList>
            <person name="Li Y."/>
        </authorList>
    </citation>
    <scope>NUCLEOTIDE SEQUENCE [LARGE SCALE GENOMIC DNA]</scope>
    <source>
        <strain evidence="1 2">13-12</strain>
    </source>
</reference>
<dbReference type="AlphaFoldDB" id="A0A1Q9GJL4"/>
<dbReference type="STRING" id="1903952.BIT28_16170"/>
<evidence type="ECO:0000313" key="2">
    <source>
        <dbReference type="Proteomes" id="UP000186905"/>
    </source>
</evidence>
<dbReference type="PANTHER" id="PTHR35841">
    <property type="entry name" value="PHOSPHONATES-BINDING PERIPLASMIC PROTEIN"/>
    <property type="match status" value="1"/>
</dbReference>
<comment type="caution">
    <text evidence="1">The sequence shown here is derived from an EMBL/GenBank/DDBJ whole genome shotgun (WGS) entry which is preliminary data.</text>
</comment>
<dbReference type="PANTHER" id="PTHR35841:SF1">
    <property type="entry name" value="PHOSPHONATES-BINDING PERIPLASMIC PROTEIN"/>
    <property type="match status" value="1"/>
</dbReference>
<evidence type="ECO:0000313" key="1">
    <source>
        <dbReference type="EMBL" id="OLQ74700.1"/>
    </source>
</evidence>
<dbReference type="RefSeq" id="WP_075765432.1">
    <property type="nucleotide sequence ID" value="NZ_MJIL01000080.1"/>
</dbReference>
<dbReference type="Pfam" id="PF12974">
    <property type="entry name" value="Phosphonate-bd"/>
    <property type="match status" value="1"/>
</dbReference>
<accession>A0A1Q9GJL4</accession>
<sequence>MRYNHSAYRLIILIVALLFSSLFTVSASVHNSNILREETLVVGVISTNPKKAFKRTQPIADYLAKNLQQHKITNALVVVAKDVRQMTRWIKNGQIDLVSETVFAAHDLVQNAGAQLLARRWKSGVAEYSSIFFSKLNHDVDSFDDLRNKNIAFEDRGSTSAYLIPAAILLEQGYELYEVTSPRELPPEGKIGYFFSDELSKSGGEKNMMSWVQRSIVAAAAFSNLDWEKEIPEQVQRQLQIIYTSQPIPRSLMLVRPNMPAELKQDILMLLLSAHQSEQGKQALTAYKKTKKFDAITSDIEQSIHWAGERKALVDKNLIR</sequence>
<proteinExistence type="predicted"/>
<dbReference type="EMBL" id="MJIL01000080">
    <property type="protein sequence ID" value="OLQ74700.1"/>
    <property type="molecule type" value="Genomic_DNA"/>
</dbReference>
<organism evidence="1 2">
    <name type="scientific">Photobacterium proteolyticum</name>
    <dbReference type="NCBI Taxonomy" id="1903952"/>
    <lineage>
        <taxon>Bacteria</taxon>
        <taxon>Pseudomonadati</taxon>
        <taxon>Pseudomonadota</taxon>
        <taxon>Gammaproteobacteria</taxon>
        <taxon>Vibrionales</taxon>
        <taxon>Vibrionaceae</taxon>
        <taxon>Photobacterium</taxon>
    </lineage>
</organism>
<dbReference type="OrthoDB" id="225238at2"/>
<name>A0A1Q9GJL4_9GAMM</name>
<dbReference type="Gene3D" id="3.40.190.10">
    <property type="entry name" value="Periplasmic binding protein-like II"/>
    <property type="match status" value="2"/>
</dbReference>
<dbReference type="SUPFAM" id="SSF53850">
    <property type="entry name" value="Periplasmic binding protein-like II"/>
    <property type="match status" value="1"/>
</dbReference>
<dbReference type="Proteomes" id="UP000186905">
    <property type="component" value="Unassembled WGS sequence"/>
</dbReference>
<protein>
    <submittedName>
        <fullName evidence="1">Alkylphosphonate ABC transporter</fullName>
    </submittedName>
</protein>
<gene>
    <name evidence="1" type="ORF">BIT28_16170</name>
</gene>